<feature type="domain" description="AAA" evidence="1">
    <location>
        <begin position="5"/>
        <end position="192"/>
    </location>
</feature>
<accession>A0A9X1Y0N8</accession>
<dbReference type="PANTHER" id="PTHR13696">
    <property type="entry name" value="P-LOOP CONTAINING NUCLEOSIDE TRIPHOSPHATE HYDROLASE"/>
    <property type="match status" value="1"/>
</dbReference>
<keyword evidence="3" id="KW-1185">Reference proteome</keyword>
<dbReference type="CDD" id="cd02042">
    <property type="entry name" value="ParAB_family"/>
    <property type="match status" value="1"/>
</dbReference>
<comment type="caution">
    <text evidence="2">The sequence shown here is derived from an EMBL/GenBank/DDBJ whole genome shotgun (WGS) entry which is preliminary data.</text>
</comment>
<evidence type="ECO:0000259" key="1">
    <source>
        <dbReference type="Pfam" id="PF13614"/>
    </source>
</evidence>
<gene>
    <name evidence="2" type="ORF">M0651_13970</name>
</gene>
<name>A0A9X1Y0N8_9BACL</name>
<dbReference type="Pfam" id="PF13614">
    <property type="entry name" value="AAA_31"/>
    <property type="match status" value="1"/>
</dbReference>
<protein>
    <submittedName>
        <fullName evidence="2">AAA family ATPase</fullName>
    </submittedName>
</protein>
<dbReference type="SUPFAM" id="SSF52540">
    <property type="entry name" value="P-loop containing nucleoside triphosphate hydrolases"/>
    <property type="match status" value="1"/>
</dbReference>
<dbReference type="RefSeq" id="WP_248552360.1">
    <property type="nucleotide sequence ID" value="NZ_JALPRK010000012.1"/>
</dbReference>
<evidence type="ECO:0000313" key="2">
    <source>
        <dbReference type="EMBL" id="MCK8488281.1"/>
    </source>
</evidence>
<reference evidence="2" key="1">
    <citation type="submission" date="2022-04" db="EMBL/GenBank/DDBJ databases">
        <authorList>
            <person name="Seo M.-J."/>
        </authorList>
    </citation>
    <scope>NUCLEOTIDE SEQUENCE</scope>
    <source>
        <strain evidence="2">MBLB2552</strain>
    </source>
</reference>
<organism evidence="2 3">
    <name type="scientific">Paenibacillus mellifer</name>
    <dbReference type="NCBI Taxonomy" id="2937794"/>
    <lineage>
        <taxon>Bacteria</taxon>
        <taxon>Bacillati</taxon>
        <taxon>Bacillota</taxon>
        <taxon>Bacilli</taxon>
        <taxon>Bacillales</taxon>
        <taxon>Paenibacillaceae</taxon>
        <taxon>Paenibacillus</taxon>
    </lineage>
</organism>
<dbReference type="PANTHER" id="PTHR13696:SF99">
    <property type="entry name" value="COBYRINIC ACID AC-DIAMIDE SYNTHASE"/>
    <property type="match status" value="1"/>
</dbReference>
<dbReference type="InterPro" id="IPR027417">
    <property type="entry name" value="P-loop_NTPase"/>
</dbReference>
<dbReference type="Gene3D" id="3.40.50.300">
    <property type="entry name" value="P-loop containing nucleotide triphosphate hydrolases"/>
    <property type="match status" value="1"/>
</dbReference>
<dbReference type="InterPro" id="IPR025669">
    <property type="entry name" value="AAA_dom"/>
</dbReference>
<dbReference type="InterPro" id="IPR050678">
    <property type="entry name" value="DNA_Partitioning_ATPase"/>
</dbReference>
<dbReference type="Proteomes" id="UP001139534">
    <property type="component" value="Unassembled WGS sequence"/>
</dbReference>
<dbReference type="AlphaFoldDB" id="A0A9X1Y0N8"/>
<proteinExistence type="predicted"/>
<evidence type="ECO:0000313" key="3">
    <source>
        <dbReference type="Proteomes" id="UP001139534"/>
    </source>
</evidence>
<sequence>MAIKVSIINFKGGVGKTTVALHLAAGISHYHKKKVLVVDVDHQSSFSVVCLKTEWAKIVDNGKVVNKIFEHFTKPNYPIPGREIICEGPLYGYPNLDIVSASLELDDIELDLAFTTSGDPVSSQFLKRTLICSWIDENDLDEVYDYIIFDCPPATKLVTQNAIAASNYYIVPVIPDAVSSRGLPHLVNLLHNKVDKEISSLAAFLATKKMEIPKSYVPETKFGGIIISKIKTAGNSYSGYQNDHTRHLKQIMNDWNDHIIKPYIDEGAGVTEAMSLGFPVYSLPDNKNVQNKGYIGDFRRLVENTLGRLI</sequence>
<dbReference type="EMBL" id="JALPRK010000012">
    <property type="protein sequence ID" value="MCK8488281.1"/>
    <property type="molecule type" value="Genomic_DNA"/>
</dbReference>